<comment type="subcellular location">
    <subcellularLocation>
        <location evidence="1">Secreted</location>
    </subcellularLocation>
</comment>
<feature type="region of interest" description="Disordered" evidence="8">
    <location>
        <begin position="1"/>
        <end position="119"/>
    </location>
</feature>
<dbReference type="PANTHER" id="PTHR12231">
    <property type="entry name" value="CTX-RELATED TYPE I TRANSMEMBRANE PROTEIN"/>
    <property type="match status" value="1"/>
</dbReference>
<reference evidence="11 12" key="1">
    <citation type="submission" date="2022-05" db="EMBL/GenBank/DDBJ databases">
        <authorList>
            <consortium name="Genoscope - CEA"/>
            <person name="William W."/>
        </authorList>
    </citation>
    <scope>NUCLEOTIDE SEQUENCE [LARGE SCALE GENOMIC DNA]</scope>
</reference>
<dbReference type="Proteomes" id="UP001159405">
    <property type="component" value="Unassembled WGS sequence"/>
</dbReference>
<dbReference type="PROSITE" id="PS50835">
    <property type="entry name" value="IG_LIKE"/>
    <property type="match status" value="3"/>
</dbReference>
<dbReference type="SMART" id="SM00409">
    <property type="entry name" value="IG"/>
    <property type="match status" value="3"/>
</dbReference>
<gene>
    <name evidence="11" type="ORF">PLOB_00045355</name>
</gene>
<dbReference type="EMBL" id="CALNXK010000008">
    <property type="protein sequence ID" value="CAH3040705.1"/>
    <property type="molecule type" value="Genomic_DNA"/>
</dbReference>
<evidence type="ECO:0000259" key="10">
    <source>
        <dbReference type="PROSITE" id="PS51406"/>
    </source>
</evidence>
<feature type="region of interest" description="Disordered" evidence="8">
    <location>
        <begin position="623"/>
        <end position="709"/>
    </location>
</feature>
<dbReference type="InterPro" id="IPR036179">
    <property type="entry name" value="Ig-like_dom_sf"/>
</dbReference>
<keyword evidence="7" id="KW-0393">Immunoglobulin domain</keyword>
<organism evidence="11 12">
    <name type="scientific">Porites lobata</name>
    <dbReference type="NCBI Taxonomy" id="104759"/>
    <lineage>
        <taxon>Eukaryota</taxon>
        <taxon>Metazoa</taxon>
        <taxon>Cnidaria</taxon>
        <taxon>Anthozoa</taxon>
        <taxon>Hexacorallia</taxon>
        <taxon>Scleractinia</taxon>
        <taxon>Fungiina</taxon>
        <taxon>Poritidae</taxon>
        <taxon>Porites</taxon>
    </lineage>
</organism>
<dbReference type="InterPro" id="IPR007110">
    <property type="entry name" value="Ig-like_dom"/>
</dbReference>
<evidence type="ECO:0000256" key="1">
    <source>
        <dbReference type="ARBA" id="ARBA00004613"/>
    </source>
</evidence>
<dbReference type="NCBIfam" id="NF040941">
    <property type="entry name" value="GGGWT_bact"/>
    <property type="match status" value="1"/>
</dbReference>
<dbReference type="InterPro" id="IPR003598">
    <property type="entry name" value="Ig_sub2"/>
</dbReference>
<dbReference type="InterPro" id="IPR051170">
    <property type="entry name" value="Neural/epithelial_adhesion"/>
</dbReference>
<evidence type="ECO:0000259" key="9">
    <source>
        <dbReference type="PROSITE" id="PS50835"/>
    </source>
</evidence>
<keyword evidence="4" id="KW-0677">Repeat</keyword>
<feature type="domain" description="Ig-like" evidence="9">
    <location>
        <begin position="120"/>
        <end position="204"/>
    </location>
</feature>
<evidence type="ECO:0000313" key="11">
    <source>
        <dbReference type="EMBL" id="CAH3040705.1"/>
    </source>
</evidence>
<dbReference type="InterPro" id="IPR013098">
    <property type="entry name" value="Ig_I-set"/>
</dbReference>
<evidence type="ECO:0000256" key="6">
    <source>
        <dbReference type="ARBA" id="ARBA00023157"/>
    </source>
</evidence>
<dbReference type="SMART" id="SM00408">
    <property type="entry name" value="IGc2"/>
    <property type="match status" value="3"/>
</dbReference>
<dbReference type="Pfam" id="PF13927">
    <property type="entry name" value="Ig_3"/>
    <property type="match status" value="1"/>
</dbReference>
<proteinExistence type="predicted"/>
<dbReference type="PROSITE" id="PS51406">
    <property type="entry name" value="FIBRINOGEN_C_2"/>
    <property type="match status" value="1"/>
</dbReference>
<accession>A0ABN8N3X7</accession>
<dbReference type="PANTHER" id="PTHR12231:SF253">
    <property type="entry name" value="DPR-INTERACTING PROTEIN ETA, ISOFORM B-RELATED"/>
    <property type="match status" value="1"/>
</dbReference>
<keyword evidence="3" id="KW-0732">Signal</keyword>
<evidence type="ECO:0000256" key="8">
    <source>
        <dbReference type="SAM" id="MobiDB-lite"/>
    </source>
</evidence>
<evidence type="ECO:0000313" key="12">
    <source>
        <dbReference type="Proteomes" id="UP001159405"/>
    </source>
</evidence>
<comment type="caution">
    <text evidence="11">The sequence shown here is derived from an EMBL/GenBank/DDBJ whole genome shotgun (WGS) entry which is preliminary data.</text>
</comment>
<dbReference type="InterPro" id="IPR013783">
    <property type="entry name" value="Ig-like_fold"/>
</dbReference>
<feature type="domain" description="Ig-like" evidence="9">
    <location>
        <begin position="297"/>
        <end position="379"/>
    </location>
</feature>
<dbReference type="InterPro" id="IPR000885">
    <property type="entry name" value="Fib_collagen_C"/>
</dbReference>
<evidence type="ECO:0000256" key="2">
    <source>
        <dbReference type="ARBA" id="ARBA00022525"/>
    </source>
</evidence>
<dbReference type="SUPFAM" id="SSF56496">
    <property type="entry name" value="Fibrinogen C-terminal domain-like"/>
    <property type="match status" value="1"/>
</dbReference>
<dbReference type="Pfam" id="PF01410">
    <property type="entry name" value="COLFI"/>
    <property type="match status" value="1"/>
</dbReference>
<dbReference type="Gene3D" id="1.20.5.320">
    <property type="entry name" value="6-Phosphogluconate Dehydrogenase, domain 3"/>
    <property type="match status" value="1"/>
</dbReference>
<dbReference type="InterPro" id="IPR008160">
    <property type="entry name" value="Collagen"/>
</dbReference>
<dbReference type="Gene3D" id="2.60.40.10">
    <property type="entry name" value="Immunoglobulins"/>
    <property type="match status" value="3"/>
</dbReference>
<evidence type="ECO:0000256" key="3">
    <source>
        <dbReference type="ARBA" id="ARBA00022729"/>
    </source>
</evidence>
<dbReference type="InterPro" id="IPR036056">
    <property type="entry name" value="Fibrinogen-like_C"/>
</dbReference>
<dbReference type="Pfam" id="PF07679">
    <property type="entry name" value="I-set"/>
    <property type="match status" value="2"/>
</dbReference>
<dbReference type="InterPro" id="IPR003599">
    <property type="entry name" value="Ig_sub"/>
</dbReference>
<evidence type="ECO:0000256" key="4">
    <source>
        <dbReference type="ARBA" id="ARBA00022737"/>
    </source>
</evidence>
<name>A0ABN8N3X7_9CNID</name>
<evidence type="ECO:0000256" key="7">
    <source>
        <dbReference type="ARBA" id="ARBA00023319"/>
    </source>
</evidence>
<feature type="domain" description="Fibrinogen C-terminal" evidence="10">
    <location>
        <begin position="378"/>
        <end position="434"/>
    </location>
</feature>
<feature type="compositionally biased region" description="Low complexity" evidence="8">
    <location>
        <begin position="649"/>
        <end position="658"/>
    </location>
</feature>
<dbReference type="InterPro" id="IPR002181">
    <property type="entry name" value="Fibrinogen_a/b/g_C_dom"/>
</dbReference>
<keyword evidence="2" id="KW-0964">Secreted</keyword>
<evidence type="ECO:0000256" key="5">
    <source>
        <dbReference type="ARBA" id="ARBA00023119"/>
    </source>
</evidence>
<protein>
    <submittedName>
        <fullName evidence="11">Uncharacterized protein</fullName>
    </submittedName>
</protein>
<feature type="compositionally biased region" description="Low complexity" evidence="8">
    <location>
        <begin position="58"/>
        <end position="77"/>
    </location>
</feature>
<keyword evidence="6" id="KW-1015">Disulfide bond</keyword>
<dbReference type="SUPFAM" id="SSF48726">
    <property type="entry name" value="Immunoglobulin"/>
    <property type="match status" value="3"/>
</dbReference>
<dbReference type="Gene3D" id="2.60.120.1000">
    <property type="match status" value="1"/>
</dbReference>
<dbReference type="Pfam" id="PF01391">
    <property type="entry name" value="Collagen"/>
    <property type="match status" value="1"/>
</dbReference>
<keyword evidence="5" id="KW-0176">Collagen</keyword>
<feature type="domain" description="Ig-like" evidence="9">
    <location>
        <begin position="209"/>
        <end position="294"/>
    </location>
</feature>
<sequence length="709" mass="75564">MLQSGSPTDAHIRQKRHVQNKDSNASENFTRKEIEMACTIQCPKGIRGRRGRPGPPGKLGQPGPQGNRGRPGPSGKHGPPGPQGPQGPKGSHGDQGPPGPRGDQGPKGPKGDPGESISAPSIVTSLVSTVVNETDVASLQCEVKGNPVPQITWLKENTSLPADKRIVQSRGGLMIKDVTSQDDGVYTCVASNILGFIKKSATLTVQVAALINQKPSSIVAEVGENVTLQCKATGLPIPTITWRRAFGSLPKGKTSATDGNLTIRNIAKTDKGDYVCSAKNFLGQDSVVAQLIVIDRLTFTLTPPRKVTVTQSRNLLLNCAGQGNTEITWKRTRKGLPHSHLIYSNGTLLLRSVVTNDAGTYTCVAKNALRSVKTTSVVEVYNKPLSCSSIKSGHSGSSSGNYIIDPDGKGGVAPFSVYCDMSDKGGVGVTIISHNSESRTHVNSVSPGCRSPGCYRKAVTYTGVSTAQLAELTGVSQNCEQFIKFECNNDVAFIENSYAWWVSRDGTRMNYWGGATGHTNMCACGVANSCRGGKKCNCDYQTTIIGWREDSGLLTDKTSLPVTQIRLGDLDNSREEGYRTANSNVMDRFDELILLHTRPILVIKTLTRWLCYISDVKIRQKRRVQNKVSNVSETLSRDVHGPPGPQGPQGPQGTQGIQGPPGPEGPKGDPGDSISAPSVVSPPLSMVVNETDVASLQGDAKGNPVPQIT</sequence>
<feature type="compositionally biased region" description="Low complexity" evidence="8">
    <location>
        <begin position="671"/>
        <end position="688"/>
    </location>
</feature>
<keyword evidence="12" id="KW-1185">Reference proteome</keyword>